<sequence length="210" mass="22774">MTFHEVLFPLDIALNSEGGPSRKTEIVALHSGFEERNSPWAASRRSFNAGYGVKSISDIENIIAFFEARHGRLYGFRFRDPFDCKSCVIANTPQADDQLIGTGDGTKTEFQLSKAYASGAHSYRRLIKKPVEGSVRVAVDASEATIGDDYSIDPTTGIVTMVSPPADGAVVTAGFVFDVPVRFDNDDLRINLAAFQAGDIPSIPLVEVLV</sequence>
<evidence type="ECO:0000259" key="1">
    <source>
        <dbReference type="Pfam" id="PF09343"/>
    </source>
</evidence>
<name>A0ABV3Z0R5_9PROT</name>
<accession>A0ABV3Z0R5</accession>
<gene>
    <name evidence="2" type="ORF">ABFZ84_01170</name>
</gene>
<dbReference type="Proteomes" id="UP001560685">
    <property type="component" value="Unassembled WGS sequence"/>
</dbReference>
<keyword evidence="3" id="KW-1185">Reference proteome</keyword>
<dbReference type="InterPro" id="IPR011740">
    <property type="entry name" value="DUF2460"/>
</dbReference>
<dbReference type="Pfam" id="PF09343">
    <property type="entry name" value="DUF2460"/>
    <property type="match status" value="1"/>
</dbReference>
<reference evidence="2 3" key="1">
    <citation type="submission" date="2024-05" db="EMBL/GenBank/DDBJ databases">
        <title>Three bacterial strains, DH-69, EH-24, and ECK-19 isolated from coastal sediments.</title>
        <authorList>
            <person name="Ye Y.-Q."/>
            <person name="Du Z.-J."/>
        </authorList>
    </citation>
    <scope>NUCLEOTIDE SEQUENCE [LARGE SCALE GENOMIC DNA]</scope>
    <source>
        <strain evidence="2 3">ECK-19</strain>
    </source>
</reference>
<comment type="caution">
    <text evidence="2">The sequence shown here is derived from an EMBL/GenBank/DDBJ whole genome shotgun (WGS) entry which is preliminary data.</text>
</comment>
<protein>
    <submittedName>
        <fullName evidence="2">DUF2460 domain-containing protein</fullName>
    </submittedName>
</protein>
<proteinExistence type="predicted"/>
<dbReference type="EMBL" id="JBEHZE010000001">
    <property type="protein sequence ID" value="MEX6632148.1"/>
    <property type="molecule type" value="Genomic_DNA"/>
</dbReference>
<dbReference type="RefSeq" id="WP_369311937.1">
    <property type="nucleotide sequence ID" value="NZ_JBEHZE010000001.1"/>
</dbReference>
<evidence type="ECO:0000313" key="3">
    <source>
        <dbReference type="Proteomes" id="UP001560685"/>
    </source>
</evidence>
<dbReference type="NCBIfam" id="TIGR02217">
    <property type="entry name" value="chp_TIGR02217"/>
    <property type="match status" value="1"/>
</dbReference>
<organism evidence="2 3">
    <name type="scientific">Hyphococcus lacteus</name>
    <dbReference type="NCBI Taxonomy" id="3143536"/>
    <lineage>
        <taxon>Bacteria</taxon>
        <taxon>Pseudomonadati</taxon>
        <taxon>Pseudomonadota</taxon>
        <taxon>Alphaproteobacteria</taxon>
        <taxon>Parvularculales</taxon>
        <taxon>Parvularculaceae</taxon>
        <taxon>Hyphococcus</taxon>
    </lineage>
</organism>
<feature type="domain" description="DUF2460" evidence="1">
    <location>
        <begin position="4"/>
        <end position="208"/>
    </location>
</feature>
<evidence type="ECO:0000313" key="2">
    <source>
        <dbReference type="EMBL" id="MEX6632148.1"/>
    </source>
</evidence>